<name>Q8BS38_MOUSE</name>
<evidence type="ECO:0000313" key="3">
    <source>
        <dbReference type="MGI" id="MGI:3041178"/>
    </source>
</evidence>
<keyword evidence="1" id="KW-0812">Transmembrane</keyword>
<reference evidence="2" key="4">
    <citation type="journal article" date="2001" name="Nature">
        <title>Functional annotation of a full-length mouse cDNA collection.</title>
        <authorList>
            <consortium name="The RIKEN Genome Exploration Research Group Phase II Team and the FANTOM Consortium"/>
        </authorList>
    </citation>
    <scope>NUCLEOTIDE SEQUENCE</scope>
    <source>
        <strain evidence="2">C57BL/6J</strain>
        <tissue evidence="2">Aorta and vein</tissue>
    </source>
</reference>
<proteinExistence type="evidence at transcript level"/>
<organism evidence="2">
    <name type="scientific">Mus musculus</name>
    <name type="common">Mouse</name>
    <dbReference type="NCBI Taxonomy" id="10090"/>
    <lineage>
        <taxon>Eukaryota</taxon>
        <taxon>Metazoa</taxon>
        <taxon>Chordata</taxon>
        <taxon>Craniata</taxon>
        <taxon>Vertebrata</taxon>
        <taxon>Euteleostomi</taxon>
        <taxon>Mammalia</taxon>
        <taxon>Eutheria</taxon>
        <taxon>Euarchontoglires</taxon>
        <taxon>Glires</taxon>
        <taxon>Rodentia</taxon>
        <taxon>Myomorpha</taxon>
        <taxon>Muroidea</taxon>
        <taxon>Muridae</taxon>
        <taxon>Murinae</taxon>
        <taxon>Mus</taxon>
        <taxon>Mus</taxon>
    </lineage>
</organism>
<gene>
    <name evidence="3" type="primary">A530013C23Rik</name>
</gene>
<evidence type="ECO:0000313" key="2">
    <source>
        <dbReference type="EMBL" id="BAC30663.1"/>
    </source>
</evidence>
<dbReference type="EMBL" id="AK040674">
    <property type="protein sequence ID" value="BAC30663.1"/>
    <property type="molecule type" value="mRNA"/>
</dbReference>
<protein>
    <submittedName>
        <fullName evidence="2">Uncharacterized protein</fullName>
    </submittedName>
</protein>
<reference evidence="2" key="5">
    <citation type="submission" date="2001-07" db="EMBL/GenBank/DDBJ databases">
        <authorList>
            <person name="Adachi J."/>
            <person name="Aizawa K."/>
            <person name="Akimura T."/>
            <person name="Arakawa T."/>
            <person name="Bono H."/>
            <person name="Carninci P."/>
            <person name="Fukuda S."/>
            <person name="Furuno M."/>
            <person name="Hanagaki T."/>
            <person name="Hara A."/>
            <person name="Hashizume W."/>
            <person name="Hayashida K."/>
            <person name="Hayatsu N."/>
            <person name="Hiramoto K."/>
            <person name="Hiraoka T."/>
            <person name="Hirozane T."/>
            <person name="Hori F."/>
            <person name="Imotani K."/>
            <person name="Ishii Y."/>
            <person name="Itoh M."/>
            <person name="Kagawa I."/>
            <person name="Kasukawa T."/>
            <person name="Katoh H."/>
            <person name="Kawai J."/>
            <person name="Kojima Y."/>
            <person name="Kondo S."/>
            <person name="Konno H."/>
            <person name="Kouda M."/>
            <person name="Koya S."/>
            <person name="Kurihara C."/>
            <person name="Matsuyama T."/>
            <person name="Miyazaki A."/>
            <person name="Murata M."/>
            <person name="Nakamura M."/>
            <person name="Nishi K."/>
            <person name="Nomura K."/>
            <person name="Numazaki R."/>
            <person name="Ohno M."/>
            <person name="Ohsato N."/>
            <person name="Okazaki Y."/>
            <person name="Saito R."/>
            <person name="Saitoh H."/>
            <person name="Sakai C."/>
            <person name="Sakai K."/>
            <person name="Sakazume N."/>
            <person name="Sano H."/>
            <person name="Sasaki D."/>
            <person name="Shibata K."/>
            <person name="Shinagawa A."/>
            <person name="Shiraki T."/>
            <person name="Sogabe Y."/>
            <person name="Tagami M."/>
            <person name="Tagawa A."/>
            <person name="Takahashi F."/>
            <person name="Takaku-Akahira S."/>
            <person name="Takeda Y."/>
            <person name="Tanaka T."/>
            <person name="Tomaru A."/>
            <person name="Toya T."/>
            <person name="Yasunishi A."/>
            <person name="Muramatsu M."/>
            <person name="Hayashizaki Y."/>
        </authorList>
    </citation>
    <scope>NUCLEOTIDE SEQUENCE</scope>
    <source>
        <strain evidence="2">C57BL/6J</strain>
        <tissue evidence="2">Aorta and vein</tissue>
    </source>
</reference>
<dbReference type="MGI" id="MGI:3041178">
    <property type="gene designation" value="A530013C23Rik"/>
</dbReference>
<keyword evidence="1" id="KW-0472">Membrane</keyword>
<feature type="transmembrane region" description="Helical" evidence="1">
    <location>
        <begin position="111"/>
        <end position="131"/>
    </location>
</feature>
<dbReference type="AGR" id="MGI:3041178"/>
<keyword evidence="1" id="KW-1133">Transmembrane helix</keyword>
<evidence type="ECO:0000256" key="1">
    <source>
        <dbReference type="SAM" id="Phobius"/>
    </source>
</evidence>
<reference evidence="2" key="8">
    <citation type="journal article" date="2005" name="Science">
        <title>Antisense Transcription in the Mammalian Transcriptome.</title>
        <authorList>
            <consortium name="RIKEN Genome Exploration Research Group and Genome Science Group (Genome Network Project Core Group) and the FANTOM Consortium"/>
        </authorList>
    </citation>
    <scope>NUCLEOTIDE SEQUENCE</scope>
    <source>
        <strain evidence="2">C57BL/6J</strain>
        <tissue evidence="2">Aorta and vein</tissue>
    </source>
</reference>
<dbReference type="AlphaFoldDB" id="Q8BS38"/>
<sequence length="143" mass="16045">MKRQMPTCGVCVTEANHELCRTDDEAPFCHNMSPWSQELTACSAGHGAWHGGGQERRKNIQVGGKVWTRECSRRVWEERGDQPGWWGGWKDWLRPGGPDGARGGRALVGKFYVAIVCSGTLEMVLGFGLIFHKLCKNFQFEGY</sequence>
<reference evidence="2" key="1">
    <citation type="journal article" date="1999" name="Methods Enzymol.">
        <title>High-efficiency full-length cDNA cloning.</title>
        <authorList>
            <person name="Carninci P."/>
            <person name="Hayashizaki Y."/>
        </authorList>
    </citation>
    <scope>NUCLEOTIDE SEQUENCE</scope>
    <source>
        <strain evidence="2">C57BL/6J</strain>
        <tissue evidence="2">Aorta and vein</tissue>
    </source>
</reference>
<reference evidence="2" key="3">
    <citation type="journal article" date="2000" name="Genome Res.">
        <title>RIKEN integrated sequence analysis (RISA) system--384-format sequencing pipeline with 384 multicapillary sequencer.</title>
        <authorList>
            <person name="Shibata K."/>
            <person name="Itoh M."/>
            <person name="Aizawa K."/>
            <person name="Nagaoka S."/>
            <person name="Sasaki N."/>
            <person name="Carninci P."/>
            <person name="Konno H."/>
            <person name="Akiyama J."/>
            <person name="Nishi K."/>
            <person name="Kitsunai T."/>
            <person name="Tashiro H."/>
            <person name="Itoh M."/>
            <person name="Sumi N."/>
            <person name="Ishii Y."/>
            <person name="Nakamura S."/>
            <person name="Hazama M."/>
            <person name="Nishine T."/>
            <person name="Harada A."/>
            <person name="Yamamoto R."/>
            <person name="Matsumoto H."/>
            <person name="Sakaguchi S."/>
            <person name="Ikegami T."/>
            <person name="Kashiwagi K."/>
            <person name="Fujiwake S."/>
            <person name="Inoue K."/>
            <person name="Togawa Y."/>
            <person name="Izawa M."/>
            <person name="Ohara E."/>
            <person name="Watahiki M."/>
            <person name="Yoneda Y."/>
            <person name="Ishikawa T."/>
            <person name="Ozawa K."/>
            <person name="Tanaka T."/>
            <person name="Matsuura S."/>
            <person name="Kawai J."/>
            <person name="Okazaki Y."/>
            <person name="Muramatsu M."/>
            <person name="Inoue Y."/>
            <person name="Kira A."/>
            <person name="Hayashizaki Y."/>
        </authorList>
    </citation>
    <scope>NUCLEOTIDE SEQUENCE</scope>
    <source>
        <strain evidence="2">C57BL/6J</strain>
        <tissue evidence="2">Aorta and vein</tissue>
    </source>
</reference>
<reference evidence="2" key="2">
    <citation type="journal article" date="2000" name="Genome Res.">
        <title>Normalization and subtraction of cap-trapper-selected cDNAs to prepare full-length cDNA libraries for rapid discovery of new genes.</title>
        <authorList>
            <person name="Carninci P."/>
            <person name="Shibata Y."/>
            <person name="Hayatsu N."/>
            <person name="Sugahara Y."/>
            <person name="Shibata K."/>
            <person name="Itoh M."/>
            <person name="Konno H."/>
            <person name="Okazaki Y."/>
            <person name="Muramatsu M."/>
            <person name="Hayashizaki Y."/>
        </authorList>
    </citation>
    <scope>NUCLEOTIDE SEQUENCE</scope>
    <source>
        <strain evidence="2">C57BL/6J</strain>
        <tissue evidence="2">Aorta and vein</tissue>
    </source>
</reference>
<reference evidence="2" key="6">
    <citation type="journal article" date="2002" name="Nature">
        <title>Analysis of the mouse transcriptome based on functional annotation of 60,770 full-length cDNAs.</title>
        <authorList>
            <consortium name="The FANTOM Consortium and the RIKEN Genome Exploration Research Group Phase I and II Team"/>
        </authorList>
    </citation>
    <scope>NUCLEOTIDE SEQUENCE</scope>
    <source>
        <strain evidence="2">C57BL/6J</strain>
        <tissue evidence="2">Aorta and vein</tissue>
    </source>
</reference>
<accession>Q8BS38</accession>
<reference evidence="2" key="7">
    <citation type="journal article" date="2005" name="Science">
        <title>The Transcriptional Landscape of the Mammalian Genome.</title>
        <authorList>
            <consortium name="The FANTOM Consortium"/>
            <consortium name="Riken Genome Exploration Research Group and Genome Science Group (Genome Network Project Core Group)"/>
        </authorList>
    </citation>
    <scope>NUCLEOTIDE SEQUENCE</scope>
    <source>
        <strain evidence="2">C57BL/6J</strain>
        <tissue evidence="2">Aorta and vein</tissue>
    </source>
</reference>